<dbReference type="Proteomes" id="UP000248553">
    <property type="component" value="Unassembled WGS sequence"/>
</dbReference>
<evidence type="ECO:0000256" key="5">
    <source>
        <dbReference type="ARBA" id="ARBA00023014"/>
    </source>
</evidence>
<evidence type="ECO:0000256" key="2">
    <source>
        <dbReference type="ARBA" id="ARBA00022691"/>
    </source>
</evidence>
<evidence type="ECO:0000256" key="4">
    <source>
        <dbReference type="ARBA" id="ARBA00023004"/>
    </source>
</evidence>
<gene>
    <name evidence="7" type="ORF">DLM85_12595</name>
</gene>
<sequence>MRLVHHPVLCNYYVTYRCNAKCSFCDIWEKPSPYIQLADVEQNLRDLKKLGVSVIDFTGGEPLLHRQLPEFLALARELGFITTVTTNGLLYPKFAERLRGKVDMLHFSLDSSEREQHDRGRGVACYDFVLESIRVAKELGERPDILFTVFRQNLDQLEAVYRDITRPNGLMLILNPAFEYNGVDTGEQLTEAELDALSAFGKRPGVYLNEAFIELRRDGGNHVAAPVCRAASTTLVISPHNELVLPCYHLGTKSFPIEGRLHELYRSEPVQQLAALEGRLPQCEGCTINCYMQPSFAVETSKYFWQALPSTLKYNWYKGTWKRMLTR</sequence>
<dbReference type="GO" id="GO:0046872">
    <property type="term" value="F:metal ion binding"/>
    <property type="evidence" value="ECO:0007669"/>
    <property type="project" value="UniProtKB-KW"/>
</dbReference>
<dbReference type="InterPro" id="IPR007197">
    <property type="entry name" value="rSAM"/>
</dbReference>
<dbReference type="SFLD" id="SFLDG01067">
    <property type="entry name" value="SPASM/twitch_domain_containing"/>
    <property type="match status" value="1"/>
</dbReference>
<dbReference type="OrthoDB" id="7021155at2"/>
<reference evidence="8" key="1">
    <citation type="submission" date="2018-05" db="EMBL/GenBank/DDBJ databases">
        <authorList>
            <person name="Nie L."/>
        </authorList>
    </citation>
    <scope>NUCLEOTIDE SEQUENCE [LARGE SCALE GENOMIC DNA]</scope>
    <source>
        <strain evidence="8">NL</strain>
    </source>
</reference>
<organism evidence="7 8">
    <name type="scientific">Hymenobacter edaphi</name>
    <dbReference type="NCBI Taxonomy" id="2211146"/>
    <lineage>
        <taxon>Bacteria</taxon>
        <taxon>Pseudomonadati</taxon>
        <taxon>Bacteroidota</taxon>
        <taxon>Cytophagia</taxon>
        <taxon>Cytophagales</taxon>
        <taxon>Hymenobacteraceae</taxon>
        <taxon>Hymenobacter</taxon>
    </lineage>
</organism>
<name>A0A328BHT6_9BACT</name>
<evidence type="ECO:0000256" key="1">
    <source>
        <dbReference type="ARBA" id="ARBA00001966"/>
    </source>
</evidence>
<dbReference type="SMART" id="SM00729">
    <property type="entry name" value="Elp3"/>
    <property type="match status" value="1"/>
</dbReference>
<evidence type="ECO:0000256" key="3">
    <source>
        <dbReference type="ARBA" id="ARBA00022723"/>
    </source>
</evidence>
<dbReference type="PANTHER" id="PTHR11228:SF7">
    <property type="entry name" value="PQQA PEPTIDE CYCLASE"/>
    <property type="match status" value="1"/>
</dbReference>
<keyword evidence="3" id="KW-0479">Metal-binding</keyword>
<dbReference type="SFLD" id="SFLDS00029">
    <property type="entry name" value="Radical_SAM"/>
    <property type="match status" value="1"/>
</dbReference>
<keyword evidence="5" id="KW-0411">Iron-sulfur</keyword>
<dbReference type="InterPro" id="IPR013785">
    <property type="entry name" value="Aldolase_TIM"/>
</dbReference>
<dbReference type="CDD" id="cd01335">
    <property type="entry name" value="Radical_SAM"/>
    <property type="match status" value="1"/>
</dbReference>
<feature type="domain" description="Radical SAM core" evidence="6">
    <location>
        <begin position="4"/>
        <end position="221"/>
    </location>
</feature>
<evidence type="ECO:0000259" key="6">
    <source>
        <dbReference type="PROSITE" id="PS51918"/>
    </source>
</evidence>
<protein>
    <submittedName>
        <fullName evidence="7">Radical SAM protein</fullName>
    </submittedName>
</protein>
<dbReference type="AlphaFoldDB" id="A0A328BHT6"/>
<dbReference type="EMBL" id="QHKM01000003">
    <property type="protein sequence ID" value="RAK67032.1"/>
    <property type="molecule type" value="Genomic_DNA"/>
</dbReference>
<dbReference type="Gene3D" id="3.20.20.70">
    <property type="entry name" value="Aldolase class I"/>
    <property type="match status" value="1"/>
</dbReference>
<keyword evidence="8" id="KW-1185">Reference proteome</keyword>
<dbReference type="InterPro" id="IPR050377">
    <property type="entry name" value="Radical_SAM_PqqE_MftC-like"/>
</dbReference>
<dbReference type="PANTHER" id="PTHR11228">
    <property type="entry name" value="RADICAL SAM DOMAIN PROTEIN"/>
    <property type="match status" value="1"/>
</dbReference>
<dbReference type="RefSeq" id="WP_111478453.1">
    <property type="nucleotide sequence ID" value="NZ_QHKM01000003.1"/>
</dbReference>
<dbReference type="PROSITE" id="PS51918">
    <property type="entry name" value="RADICAL_SAM"/>
    <property type="match status" value="1"/>
</dbReference>
<keyword evidence="2" id="KW-0949">S-adenosyl-L-methionine</keyword>
<evidence type="ECO:0000313" key="8">
    <source>
        <dbReference type="Proteomes" id="UP000248553"/>
    </source>
</evidence>
<accession>A0A328BHT6</accession>
<comment type="caution">
    <text evidence="7">The sequence shown here is derived from an EMBL/GenBank/DDBJ whole genome shotgun (WGS) entry which is preliminary data.</text>
</comment>
<keyword evidence="4" id="KW-0408">Iron</keyword>
<dbReference type="InterPro" id="IPR058240">
    <property type="entry name" value="rSAM_sf"/>
</dbReference>
<dbReference type="GO" id="GO:0003824">
    <property type="term" value="F:catalytic activity"/>
    <property type="evidence" value="ECO:0007669"/>
    <property type="project" value="InterPro"/>
</dbReference>
<proteinExistence type="predicted"/>
<evidence type="ECO:0000313" key="7">
    <source>
        <dbReference type="EMBL" id="RAK67032.1"/>
    </source>
</evidence>
<dbReference type="GO" id="GO:0051536">
    <property type="term" value="F:iron-sulfur cluster binding"/>
    <property type="evidence" value="ECO:0007669"/>
    <property type="project" value="UniProtKB-KW"/>
</dbReference>
<comment type="cofactor">
    <cofactor evidence="1">
        <name>[4Fe-4S] cluster</name>
        <dbReference type="ChEBI" id="CHEBI:49883"/>
    </cofactor>
</comment>
<dbReference type="SUPFAM" id="SSF102114">
    <property type="entry name" value="Radical SAM enzymes"/>
    <property type="match status" value="1"/>
</dbReference>
<dbReference type="Pfam" id="PF04055">
    <property type="entry name" value="Radical_SAM"/>
    <property type="match status" value="1"/>
</dbReference>
<dbReference type="InterPro" id="IPR006638">
    <property type="entry name" value="Elp3/MiaA/NifB-like_rSAM"/>
</dbReference>